<name>A0A9W9NJ38_PENCI</name>
<organism evidence="1 2">
    <name type="scientific">Penicillium citrinum</name>
    <dbReference type="NCBI Taxonomy" id="5077"/>
    <lineage>
        <taxon>Eukaryota</taxon>
        <taxon>Fungi</taxon>
        <taxon>Dikarya</taxon>
        <taxon>Ascomycota</taxon>
        <taxon>Pezizomycotina</taxon>
        <taxon>Eurotiomycetes</taxon>
        <taxon>Eurotiomycetidae</taxon>
        <taxon>Eurotiales</taxon>
        <taxon>Aspergillaceae</taxon>
        <taxon>Penicillium</taxon>
    </lineage>
</organism>
<dbReference type="AlphaFoldDB" id="A0A9W9NJ38"/>
<reference evidence="1" key="1">
    <citation type="submission" date="2022-11" db="EMBL/GenBank/DDBJ databases">
        <authorList>
            <person name="Petersen C."/>
        </authorList>
    </citation>
    <scope>NUCLEOTIDE SEQUENCE</scope>
    <source>
        <strain evidence="1">IBT 23319</strain>
    </source>
</reference>
<dbReference type="RefSeq" id="XP_056495689.1">
    <property type="nucleotide sequence ID" value="XM_056648558.1"/>
</dbReference>
<protein>
    <submittedName>
        <fullName evidence="1">Uncharacterized protein</fullName>
    </submittedName>
</protein>
<sequence>MQLYLKIPAIRYEIERIPRAGSECIMYGVWNAILSWQFPVTDGYVTRPQDQHTKQSGEKGFSDLHTFHYRGSSKDAVKFLIVQCKRAGLETRPSVWAEGVNQLIRYLTATHGARRPDDRTLVYGTVAIGLFMRVYRYDDIRQTVSDWTAPGVRHNRSPAGLIAPLHIQSHHDRIQRMLNYIRDNH</sequence>
<accession>A0A9W9NJ38</accession>
<comment type="caution">
    <text evidence="1">The sequence shown here is derived from an EMBL/GenBank/DDBJ whole genome shotgun (WGS) entry which is preliminary data.</text>
</comment>
<reference evidence="1" key="2">
    <citation type="journal article" date="2023" name="IMA Fungus">
        <title>Comparative genomic study of the Penicillium genus elucidates a diverse pangenome and 15 lateral gene transfer events.</title>
        <authorList>
            <person name="Petersen C."/>
            <person name="Sorensen T."/>
            <person name="Nielsen M.R."/>
            <person name="Sondergaard T.E."/>
            <person name="Sorensen J.L."/>
            <person name="Fitzpatrick D.A."/>
            <person name="Frisvad J.C."/>
            <person name="Nielsen K.L."/>
        </authorList>
    </citation>
    <scope>NUCLEOTIDE SEQUENCE</scope>
    <source>
        <strain evidence="1">IBT 23319</strain>
    </source>
</reference>
<evidence type="ECO:0000313" key="2">
    <source>
        <dbReference type="Proteomes" id="UP001147733"/>
    </source>
</evidence>
<dbReference type="GeneID" id="81387725"/>
<dbReference type="OrthoDB" id="4499616at2759"/>
<proteinExistence type="predicted"/>
<evidence type="ECO:0000313" key="1">
    <source>
        <dbReference type="EMBL" id="KAJ5220766.1"/>
    </source>
</evidence>
<dbReference type="Proteomes" id="UP001147733">
    <property type="component" value="Unassembled WGS sequence"/>
</dbReference>
<dbReference type="EMBL" id="JAPQKT010000009">
    <property type="protein sequence ID" value="KAJ5220766.1"/>
    <property type="molecule type" value="Genomic_DNA"/>
</dbReference>
<gene>
    <name evidence="1" type="ORF">N7469_009653</name>
</gene>
<keyword evidence="2" id="KW-1185">Reference proteome</keyword>